<dbReference type="InterPro" id="IPR027278">
    <property type="entry name" value="ACCD_DCysDesulf"/>
</dbReference>
<comment type="cofactor">
    <cofactor evidence="1">
        <name>pyridoxal 5'-phosphate</name>
        <dbReference type="ChEBI" id="CHEBI:597326"/>
    </cofactor>
</comment>
<dbReference type="PANTHER" id="PTHR43780">
    <property type="entry name" value="1-AMINOCYCLOPROPANE-1-CARBOXYLATE DEAMINASE-RELATED"/>
    <property type="match status" value="1"/>
</dbReference>
<keyword evidence="6" id="KW-1185">Reference proteome</keyword>
<feature type="domain" description="Tryptophan synthase beta chain-like PALP" evidence="4">
    <location>
        <begin position="16"/>
        <end position="283"/>
    </location>
</feature>
<gene>
    <name evidence="5" type="ORF">GCM10017764_14400</name>
</gene>
<evidence type="ECO:0000313" key="6">
    <source>
        <dbReference type="Proteomes" id="UP000620550"/>
    </source>
</evidence>
<name>A0ABQ3HWB6_9SPHI</name>
<dbReference type="PANTHER" id="PTHR43780:SF2">
    <property type="entry name" value="1-AMINOCYCLOPROPANE-1-CARBOXYLATE DEAMINASE-RELATED"/>
    <property type="match status" value="1"/>
</dbReference>
<dbReference type="Proteomes" id="UP000620550">
    <property type="component" value="Unassembled WGS sequence"/>
</dbReference>
<evidence type="ECO:0000256" key="2">
    <source>
        <dbReference type="ARBA" id="ARBA00008639"/>
    </source>
</evidence>
<keyword evidence="3" id="KW-0663">Pyridoxal phosphate</keyword>
<organism evidence="5 6">
    <name type="scientific">Sphingobacterium griseoflavum</name>
    <dbReference type="NCBI Taxonomy" id="1474952"/>
    <lineage>
        <taxon>Bacteria</taxon>
        <taxon>Pseudomonadati</taxon>
        <taxon>Bacteroidota</taxon>
        <taxon>Sphingobacteriia</taxon>
        <taxon>Sphingobacteriales</taxon>
        <taxon>Sphingobacteriaceae</taxon>
        <taxon>Sphingobacterium</taxon>
    </lineage>
</organism>
<dbReference type="RefSeq" id="WP_189625976.1">
    <property type="nucleotide sequence ID" value="NZ_BNAF01000005.1"/>
</dbReference>
<dbReference type="Pfam" id="PF00291">
    <property type="entry name" value="PALP"/>
    <property type="match status" value="1"/>
</dbReference>
<dbReference type="InterPro" id="IPR036052">
    <property type="entry name" value="TrpB-like_PALP_sf"/>
</dbReference>
<comment type="caution">
    <text evidence="5">The sequence shown here is derived from an EMBL/GenBank/DDBJ whole genome shotgun (WGS) entry which is preliminary data.</text>
</comment>
<evidence type="ECO:0000256" key="3">
    <source>
        <dbReference type="ARBA" id="ARBA00022898"/>
    </source>
</evidence>
<proteinExistence type="inferred from homology"/>
<dbReference type="Gene3D" id="3.40.50.1100">
    <property type="match status" value="2"/>
</dbReference>
<dbReference type="EMBL" id="BNAF01000005">
    <property type="protein sequence ID" value="GHE32570.1"/>
    <property type="molecule type" value="Genomic_DNA"/>
</dbReference>
<accession>A0ABQ3HWB6</accession>
<dbReference type="InterPro" id="IPR001926">
    <property type="entry name" value="TrpB-like_PALP"/>
</dbReference>
<comment type="similarity">
    <text evidence="2">Belongs to the ACC deaminase/D-cysteine desulfhydrase family.</text>
</comment>
<reference evidence="6" key="1">
    <citation type="journal article" date="2019" name="Int. J. Syst. Evol. Microbiol.">
        <title>The Global Catalogue of Microorganisms (GCM) 10K type strain sequencing project: providing services to taxonomists for standard genome sequencing and annotation.</title>
        <authorList>
            <consortium name="The Broad Institute Genomics Platform"/>
            <consortium name="The Broad Institute Genome Sequencing Center for Infectious Disease"/>
            <person name="Wu L."/>
            <person name="Ma J."/>
        </authorList>
    </citation>
    <scope>NUCLEOTIDE SEQUENCE [LARGE SCALE GENOMIC DNA]</scope>
    <source>
        <strain evidence="6">CGMCC 1.12966</strain>
    </source>
</reference>
<protein>
    <submittedName>
        <fullName evidence="5">1-aminocyclopropane-1-carboxylate deaminase</fullName>
    </submittedName>
</protein>
<evidence type="ECO:0000256" key="1">
    <source>
        <dbReference type="ARBA" id="ARBA00001933"/>
    </source>
</evidence>
<evidence type="ECO:0000259" key="4">
    <source>
        <dbReference type="Pfam" id="PF00291"/>
    </source>
</evidence>
<sequence>MLTFDFYSPEEEISHPLYRQKKVQVFIKRDDLIHPYLSGNKWRKLKYPLQEARRQGKQRLITFGGAWSNHLLATACAGAKFGFQTFGFVRGEAVENPVLKLCSLFGMRLLFVDRTGYRDKRGLFDQHFADDHEAFFIDEGGYSTLAAKGCSEMISELEKSYDHICCASGTGATAAGLLQGIQQAQLTTQLQVVPVLKGGQFIQKAIADLGVSLDHRLTLQLDYHFGGYAKTTPELIAFVKAFTQRTGILIEPTYTGKLCFALHDMLQKDLIDPGQRILLVHTGGLTGLLGMLNKFDD</sequence>
<dbReference type="SUPFAM" id="SSF53686">
    <property type="entry name" value="Tryptophan synthase beta subunit-like PLP-dependent enzymes"/>
    <property type="match status" value="1"/>
</dbReference>
<dbReference type="PIRSF" id="PIRSF006278">
    <property type="entry name" value="ACCD_DCysDesulf"/>
    <property type="match status" value="1"/>
</dbReference>
<evidence type="ECO:0000313" key="5">
    <source>
        <dbReference type="EMBL" id="GHE32570.1"/>
    </source>
</evidence>